<dbReference type="Gene3D" id="3.40.50.1110">
    <property type="entry name" value="SGNH hydrolase"/>
    <property type="match status" value="1"/>
</dbReference>
<feature type="domain" description="SGNH hydrolase-type esterase" evidence="1">
    <location>
        <begin position="6"/>
        <end position="190"/>
    </location>
</feature>
<dbReference type="SUPFAM" id="SSF52266">
    <property type="entry name" value="SGNH hydrolase"/>
    <property type="match status" value="1"/>
</dbReference>
<accession>A0ABV2HA63</accession>
<organism evidence="2 3">
    <name type="scientific">Pseudorhizobium tarimense</name>
    <dbReference type="NCBI Taxonomy" id="1079109"/>
    <lineage>
        <taxon>Bacteria</taxon>
        <taxon>Pseudomonadati</taxon>
        <taxon>Pseudomonadota</taxon>
        <taxon>Alphaproteobacteria</taxon>
        <taxon>Hyphomicrobiales</taxon>
        <taxon>Rhizobiaceae</taxon>
        <taxon>Rhizobium/Agrobacterium group</taxon>
        <taxon>Pseudorhizobium</taxon>
    </lineage>
</organism>
<protein>
    <submittedName>
        <fullName evidence="2">Lysophospholipase L1-like esterase</fullName>
    </submittedName>
</protein>
<reference evidence="2 3" key="1">
    <citation type="submission" date="2024-06" db="EMBL/GenBank/DDBJ databases">
        <title>Genomic Encyclopedia of Type Strains, Phase IV (KMG-IV): sequencing the most valuable type-strain genomes for metagenomic binning, comparative biology and taxonomic classification.</title>
        <authorList>
            <person name="Goeker M."/>
        </authorList>
    </citation>
    <scope>NUCLEOTIDE SEQUENCE [LARGE SCALE GENOMIC DNA]</scope>
    <source>
        <strain evidence="2 3">DSM 105042</strain>
    </source>
</reference>
<name>A0ABV2HA63_9HYPH</name>
<dbReference type="Proteomes" id="UP001549031">
    <property type="component" value="Unassembled WGS sequence"/>
</dbReference>
<sequence length="212" mass="22931">MKTILCFGDSLTWGYDPEGPGRHRFEDRWPTVLSAALGPEVNVIAEGLNGRTTGYDDHLADCDRNGVKNLPTVLHTQMPLDLVIIMLGTNDMKPGIAGTAIAARQGIQRLVALVRHHEWSFDYDAPDVLIVSPPPLCETADPLFAAMFAGGVEQSRMLASLYRDLADEMGCGFYDAASVATTTPLDGVHLDAENTRALGRGLEPIVRVMLGV</sequence>
<dbReference type="CDD" id="cd01839">
    <property type="entry name" value="SGNH_arylesterase_like"/>
    <property type="match status" value="1"/>
</dbReference>
<keyword evidence="3" id="KW-1185">Reference proteome</keyword>
<evidence type="ECO:0000313" key="2">
    <source>
        <dbReference type="EMBL" id="MET3587440.1"/>
    </source>
</evidence>
<evidence type="ECO:0000313" key="3">
    <source>
        <dbReference type="Proteomes" id="UP001549031"/>
    </source>
</evidence>
<proteinExistence type="predicted"/>
<evidence type="ECO:0000259" key="1">
    <source>
        <dbReference type="Pfam" id="PF13472"/>
    </source>
</evidence>
<gene>
    <name evidence="2" type="ORF">ABID21_003565</name>
</gene>
<dbReference type="InterPro" id="IPR036514">
    <property type="entry name" value="SGNH_hydro_sf"/>
</dbReference>
<comment type="caution">
    <text evidence="2">The sequence shown here is derived from an EMBL/GenBank/DDBJ whole genome shotgun (WGS) entry which is preliminary data.</text>
</comment>
<dbReference type="EMBL" id="JBEPLJ010000014">
    <property type="protein sequence ID" value="MET3587440.1"/>
    <property type="molecule type" value="Genomic_DNA"/>
</dbReference>
<dbReference type="InterPro" id="IPR013830">
    <property type="entry name" value="SGNH_hydro"/>
</dbReference>
<dbReference type="RefSeq" id="WP_247245269.1">
    <property type="nucleotide sequence ID" value="NZ_JALJRA010000014.1"/>
</dbReference>
<dbReference type="Pfam" id="PF13472">
    <property type="entry name" value="Lipase_GDSL_2"/>
    <property type="match status" value="1"/>
</dbReference>